<gene>
    <name evidence="1" type="ORF">SAMN02745111_02364</name>
</gene>
<dbReference type="GO" id="GO:0042742">
    <property type="term" value="P:defense response to bacterium"/>
    <property type="evidence" value="ECO:0007669"/>
    <property type="project" value="InterPro"/>
</dbReference>
<organism evidence="1 2">
    <name type="scientific">Eubacterium uniforme</name>
    <dbReference type="NCBI Taxonomy" id="39495"/>
    <lineage>
        <taxon>Bacteria</taxon>
        <taxon>Bacillati</taxon>
        <taxon>Bacillota</taxon>
        <taxon>Clostridia</taxon>
        <taxon>Eubacteriales</taxon>
        <taxon>Eubacteriaceae</taxon>
        <taxon>Eubacterium</taxon>
    </lineage>
</organism>
<dbReference type="STRING" id="39495.SAMN02745111_02364"/>
<accession>A0A1T4W5E7</accession>
<keyword evidence="2" id="KW-1185">Reference proteome</keyword>
<sequence>MLRRTISIMVILIMVCCVLNWNSGFDVRGEEYDEAIIKALEEERYYNENFYDEEPEDYEEYDYNSCDAETSINELGEANLRYTTTNINGDNLSYDYKITNIPSINSSNPAIQKTYIGDNYLFYIQRQGTTLYLSRVSLPTSGNVINASGASRMTLTNFGHSQVLEYFSYNGESYFWIGCKASSESYNWSTQLARVKFVAGGTTDYTACKRLSSMNCANQTGTSLGTVRRVEAALSTNKSYLLVWVRTYQIDENGNKSYYKTRFSIYNATSVNNALTAYTASNHVPCTDSSIKAACISSFEYVPGDSSEGVLRYGSNQGLEINNSKQIYVASEARSNGQSQGKYIYKLSSSGTILKRVFFTGNTMGVGSTTEMEGLQIKDSKLYFALKDHSSGINNIHYIYKIDPSYFD</sequence>
<dbReference type="Proteomes" id="UP000190814">
    <property type="component" value="Unassembled WGS sequence"/>
</dbReference>
<dbReference type="AlphaFoldDB" id="A0A1T4W5E7"/>
<dbReference type="OrthoDB" id="2083781at2"/>
<dbReference type="RefSeq" id="WP_078767176.1">
    <property type="nucleotide sequence ID" value="NZ_FUXZ01000020.1"/>
</dbReference>
<evidence type="ECO:0000313" key="1">
    <source>
        <dbReference type="EMBL" id="SKA72500.1"/>
    </source>
</evidence>
<dbReference type="EMBL" id="FUXZ01000020">
    <property type="protein sequence ID" value="SKA72500.1"/>
    <property type="molecule type" value="Genomic_DNA"/>
</dbReference>
<dbReference type="Pfam" id="PF17312">
    <property type="entry name" value="Helveticin_J"/>
    <property type="match status" value="1"/>
</dbReference>
<evidence type="ECO:0000313" key="2">
    <source>
        <dbReference type="Proteomes" id="UP000190814"/>
    </source>
</evidence>
<name>A0A1T4W5E7_9FIRM</name>
<proteinExistence type="predicted"/>
<dbReference type="InterPro" id="IPR035280">
    <property type="entry name" value="Helveticin_J"/>
</dbReference>
<reference evidence="1 2" key="1">
    <citation type="submission" date="2017-02" db="EMBL/GenBank/DDBJ databases">
        <authorList>
            <person name="Peterson S.W."/>
        </authorList>
    </citation>
    <scope>NUCLEOTIDE SEQUENCE [LARGE SCALE GENOMIC DNA]</scope>
    <source>
        <strain evidence="1 2">ATCC 35992</strain>
    </source>
</reference>
<protein>
    <submittedName>
        <fullName evidence="1">Uncharacterized protein</fullName>
    </submittedName>
</protein>